<dbReference type="Gene3D" id="3.40.50.1400">
    <property type="match status" value="2"/>
</dbReference>
<dbReference type="Proteomes" id="UP001501057">
    <property type="component" value="Unassembled WGS sequence"/>
</dbReference>
<keyword evidence="2" id="KW-1185">Reference proteome</keyword>
<gene>
    <name evidence="1" type="ORF">GCM10009710_10420</name>
</gene>
<protein>
    <recommendedName>
        <fullName evidence="3">Cobalamin biosynthesis protein CbiX</fullName>
    </recommendedName>
</protein>
<organism evidence="1 2">
    <name type="scientific">Aeromicrobium alkaliterrae</name>
    <dbReference type="NCBI Taxonomy" id="302168"/>
    <lineage>
        <taxon>Bacteria</taxon>
        <taxon>Bacillati</taxon>
        <taxon>Actinomycetota</taxon>
        <taxon>Actinomycetes</taxon>
        <taxon>Propionibacteriales</taxon>
        <taxon>Nocardioidaceae</taxon>
        <taxon>Aeromicrobium</taxon>
    </lineage>
</organism>
<evidence type="ECO:0008006" key="3">
    <source>
        <dbReference type="Google" id="ProtNLM"/>
    </source>
</evidence>
<comment type="caution">
    <text evidence="1">The sequence shown here is derived from an EMBL/GenBank/DDBJ whole genome shotgun (WGS) entry which is preliminary data.</text>
</comment>
<dbReference type="RefSeq" id="WP_344198466.1">
    <property type="nucleotide sequence ID" value="NZ_BAAAME010000002.1"/>
</dbReference>
<dbReference type="EMBL" id="BAAAME010000002">
    <property type="protein sequence ID" value="GAA1731674.1"/>
    <property type="molecule type" value="Genomic_DNA"/>
</dbReference>
<evidence type="ECO:0000313" key="2">
    <source>
        <dbReference type="Proteomes" id="UP001501057"/>
    </source>
</evidence>
<dbReference type="SUPFAM" id="SSF53800">
    <property type="entry name" value="Chelatase"/>
    <property type="match status" value="1"/>
</dbReference>
<name>A0ABN2JLW3_9ACTN</name>
<evidence type="ECO:0000313" key="1">
    <source>
        <dbReference type="EMBL" id="GAA1731674.1"/>
    </source>
</evidence>
<proteinExistence type="predicted"/>
<sequence length="240" mass="24888">MSRVLIVGSSGTHSADGRANVSRLINAVRREAHGLDVADGYVDQQSPTLAEVVRTTAGPRAIVPLLLTRDPLPLRAMVAAARQDPSVSVTAPIGPDWVLAEIGVQRLMEAGARPDDTIVLAADAVTDEAAVEDVSKAARLLSAVWGGRVHVGTLAGLDADLGDAIDVARAYGKRVVVSSYVLTSGVAHDQMLLCGADVVTAPLVPPGAPDQRLVGLVLARARSRSGWLSADDGEHRAAHG</sequence>
<reference evidence="1 2" key="1">
    <citation type="journal article" date="2019" name="Int. J. Syst. Evol. Microbiol.">
        <title>The Global Catalogue of Microorganisms (GCM) 10K type strain sequencing project: providing services to taxonomists for standard genome sequencing and annotation.</title>
        <authorList>
            <consortium name="The Broad Institute Genomics Platform"/>
            <consortium name="The Broad Institute Genome Sequencing Center for Infectious Disease"/>
            <person name="Wu L."/>
            <person name="Ma J."/>
        </authorList>
    </citation>
    <scope>NUCLEOTIDE SEQUENCE [LARGE SCALE GENOMIC DNA]</scope>
    <source>
        <strain evidence="1 2">JCM 13518</strain>
    </source>
</reference>
<accession>A0ABN2JLW3</accession>